<evidence type="ECO:0000256" key="6">
    <source>
        <dbReference type="SAM" id="Phobius"/>
    </source>
</evidence>
<feature type="region of interest" description="Disordered" evidence="5">
    <location>
        <begin position="567"/>
        <end position="605"/>
    </location>
</feature>
<feature type="compositionally biased region" description="Low complexity" evidence="5">
    <location>
        <begin position="221"/>
        <end position="242"/>
    </location>
</feature>
<feature type="transmembrane region" description="Helical" evidence="6">
    <location>
        <begin position="401"/>
        <end position="423"/>
    </location>
</feature>
<dbReference type="Proteomes" id="UP000230002">
    <property type="component" value="Unassembled WGS sequence"/>
</dbReference>
<feature type="transmembrane region" description="Helical" evidence="6">
    <location>
        <begin position="493"/>
        <end position="518"/>
    </location>
</feature>
<evidence type="ECO:0000313" key="7">
    <source>
        <dbReference type="EMBL" id="PIL35101.1"/>
    </source>
</evidence>
<organism evidence="7 8">
    <name type="scientific">Ganoderma sinense ZZ0214-1</name>
    <dbReference type="NCBI Taxonomy" id="1077348"/>
    <lineage>
        <taxon>Eukaryota</taxon>
        <taxon>Fungi</taxon>
        <taxon>Dikarya</taxon>
        <taxon>Basidiomycota</taxon>
        <taxon>Agaricomycotina</taxon>
        <taxon>Agaricomycetes</taxon>
        <taxon>Polyporales</taxon>
        <taxon>Polyporaceae</taxon>
        <taxon>Ganoderma</taxon>
    </lineage>
</organism>
<keyword evidence="4 6" id="KW-0472">Membrane</keyword>
<feature type="compositionally biased region" description="Low complexity" evidence="5">
    <location>
        <begin position="66"/>
        <end position="85"/>
    </location>
</feature>
<dbReference type="Pfam" id="PF00335">
    <property type="entry name" value="Tetraspanin"/>
    <property type="match status" value="1"/>
</dbReference>
<reference evidence="7 8" key="1">
    <citation type="journal article" date="2015" name="Sci. Rep.">
        <title>Chromosome-level genome map provides insights into diverse defense mechanisms in the medicinal fungus Ganoderma sinense.</title>
        <authorList>
            <person name="Zhu Y."/>
            <person name="Xu J."/>
            <person name="Sun C."/>
            <person name="Zhou S."/>
            <person name="Xu H."/>
            <person name="Nelson D.R."/>
            <person name="Qian J."/>
            <person name="Song J."/>
            <person name="Luo H."/>
            <person name="Xiang L."/>
            <person name="Li Y."/>
            <person name="Xu Z."/>
            <person name="Ji A."/>
            <person name="Wang L."/>
            <person name="Lu S."/>
            <person name="Hayward A."/>
            <person name="Sun W."/>
            <person name="Li X."/>
            <person name="Schwartz D.C."/>
            <person name="Wang Y."/>
            <person name="Chen S."/>
        </authorList>
    </citation>
    <scope>NUCLEOTIDE SEQUENCE [LARGE SCALE GENOMIC DNA]</scope>
    <source>
        <strain evidence="7 8">ZZ0214-1</strain>
    </source>
</reference>
<accession>A0A2G8SMW5</accession>
<evidence type="ECO:0000256" key="2">
    <source>
        <dbReference type="ARBA" id="ARBA00022692"/>
    </source>
</evidence>
<dbReference type="EMBL" id="AYKW01000004">
    <property type="protein sequence ID" value="PIL35101.1"/>
    <property type="molecule type" value="Genomic_DNA"/>
</dbReference>
<dbReference type="STRING" id="1077348.A0A2G8SMW5"/>
<dbReference type="InterPro" id="IPR018499">
    <property type="entry name" value="Tetraspanin/Peripherin"/>
</dbReference>
<feature type="transmembrane region" description="Helical" evidence="6">
    <location>
        <begin position="371"/>
        <end position="394"/>
    </location>
</feature>
<dbReference type="OrthoDB" id="2156690at2759"/>
<dbReference type="AlphaFoldDB" id="A0A2G8SMW5"/>
<comment type="caution">
    <text evidence="7">The sequence shown here is derived from an EMBL/GenBank/DDBJ whole genome shotgun (WGS) entry which is preliminary data.</text>
</comment>
<name>A0A2G8SMW5_9APHY</name>
<feature type="compositionally biased region" description="Polar residues" evidence="5">
    <location>
        <begin position="1"/>
        <end position="11"/>
    </location>
</feature>
<comment type="subcellular location">
    <subcellularLocation>
        <location evidence="1">Membrane</location>
        <topology evidence="1">Multi-pass membrane protein</topology>
    </subcellularLocation>
</comment>
<evidence type="ECO:0000256" key="3">
    <source>
        <dbReference type="ARBA" id="ARBA00022989"/>
    </source>
</evidence>
<feature type="compositionally biased region" description="Basic and acidic residues" evidence="5">
    <location>
        <begin position="574"/>
        <end position="593"/>
    </location>
</feature>
<feature type="region of interest" description="Disordered" evidence="5">
    <location>
        <begin position="1"/>
        <end position="123"/>
    </location>
</feature>
<feature type="region of interest" description="Disordered" evidence="5">
    <location>
        <begin position="150"/>
        <end position="189"/>
    </location>
</feature>
<evidence type="ECO:0000256" key="5">
    <source>
        <dbReference type="SAM" id="MobiDB-lite"/>
    </source>
</evidence>
<keyword evidence="3 6" id="KW-1133">Transmembrane helix</keyword>
<evidence type="ECO:0008006" key="9">
    <source>
        <dbReference type="Google" id="ProtNLM"/>
    </source>
</evidence>
<keyword evidence="8" id="KW-1185">Reference proteome</keyword>
<keyword evidence="2 6" id="KW-0812">Transmembrane</keyword>
<evidence type="ECO:0000313" key="8">
    <source>
        <dbReference type="Proteomes" id="UP000230002"/>
    </source>
</evidence>
<gene>
    <name evidence="7" type="ORF">GSI_02889</name>
</gene>
<sequence length="605" mass="65502">MAPRIPSNSSALERIERSNFRHRSGAHSPKIAPDTEDGSGRRISLAGRPEHADPAPTIQAADTEGRPSVLLVRRSRVSTRSTPSRFKTLPELPPEAMVREDPTPSHSNSSRSRLLPTPEYEDAPIDPRLLSVVPPEGHRKHGVGADFAHVPLTPCPAQPGRDRSDWSLHSGQSGASRLPTPDYNSGPGTSVKRGLTSYFPRLPALDFSFNPFRSRPVPARTSSEGSTYSHTSASSASTVVSHHSTHSDAKSASSEKPTGPPSVPTAIKDKRPLLLSTWSTSDKFTRKFPRPRALKGGSWLGVGSASASTLEGGEDGLGMDRPDRWTPHKWCLVFSVCTLLVYGGAGLVCSILTWFRVWKGAEVMYIADYDLLVLLTLASSILLLAFLVGISGALLNSRPLLACYALLLWPAFLALLAVAYPAYKRHAFALDRKLSLAWSAYYTPRGRLALQDALRCCGFLSALHAASPSSTCYPRTPLPGCKGPLWRAERAHLATLAGALFALVPLHVLNIAVALLCANHVTRTFGKGIMPRRYRLNADDVRADAAALLGAMRGKGAVRQVAHPGLARAPSSRAFREKARHDTREREKNETRAHGGSIDLDVRQG</sequence>
<proteinExistence type="predicted"/>
<evidence type="ECO:0000256" key="1">
    <source>
        <dbReference type="ARBA" id="ARBA00004141"/>
    </source>
</evidence>
<feature type="transmembrane region" description="Helical" evidence="6">
    <location>
        <begin position="330"/>
        <end position="355"/>
    </location>
</feature>
<evidence type="ECO:0000256" key="4">
    <source>
        <dbReference type="ARBA" id="ARBA00023136"/>
    </source>
</evidence>
<protein>
    <recommendedName>
        <fullName evidence="9">Tetraspanin</fullName>
    </recommendedName>
</protein>
<dbReference type="GO" id="GO:0016020">
    <property type="term" value="C:membrane"/>
    <property type="evidence" value="ECO:0007669"/>
    <property type="project" value="UniProtKB-SubCell"/>
</dbReference>
<feature type="region of interest" description="Disordered" evidence="5">
    <location>
        <begin position="210"/>
        <end position="267"/>
    </location>
</feature>